<keyword evidence="6" id="KW-1185">Reference proteome</keyword>
<gene>
    <name evidence="7" type="primary">LOC101845542</name>
</gene>
<dbReference type="PANTHER" id="PTHR24300">
    <property type="entry name" value="CYTOCHROME P450 508A4-RELATED"/>
    <property type="match status" value="1"/>
</dbReference>
<dbReference type="Gene3D" id="1.10.630.10">
    <property type="entry name" value="Cytochrome P450"/>
    <property type="match status" value="1"/>
</dbReference>
<reference evidence="7" key="1">
    <citation type="submission" date="2025-08" db="UniProtKB">
        <authorList>
            <consortium name="RefSeq"/>
        </authorList>
    </citation>
    <scope>IDENTIFICATION</scope>
</reference>
<evidence type="ECO:0000256" key="4">
    <source>
        <dbReference type="RuleBase" id="RU000461"/>
    </source>
</evidence>
<accession>A0ABM0JN88</accession>
<dbReference type="PRINTS" id="PR00385">
    <property type="entry name" value="P450"/>
</dbReference>
<organism evidence="6 7">
    <name type="scientific">Aplysia californica</name>
    <name type="common">California sea hare</name>
    <dbReference type="NCBI Taxonomy" id="6500"/>
    <lineage>
        <taxon>Eukaryota</taxon>
        <taxon>Metazoa</taxon>
        <taxon>Spiralia</taxon>
        <taxon>Lophotrochozoa</taxon>
        <taxon>Mollusca</taxon>
        <taxon>Gastropoda</taxon>
        <taxon>Heterobranchia</taxon>
        <taxon>Euthyneura</taxon>
        <taxon>Tectipleura</taxon>
        <taxon>Aplysiida</taxon>
        <taxon>Aplysioidea</taxon>
        <taxon>Aplysiidae</taxon>
        <taxon>Aplysia</taxon>
    </lineage>
</organism>
<dbReference type="PRINTS" id="PR00463">
    <property type="entry name" value="EP450I"/>
</dbReference>
<keyword evidence="4" id="KW-0560">Oxidoreductase</keyword>
<evidence type="ECO:0000256" key="2">
    <source>
        <dbReference type="ARBA" id="ARBA00022723"/>
    </source>
</evidence>
<name>A0ABM0JN88_APLCA</name>
<dbReference type="SUPFAM" id="SSF48264">
    <property type="entry name" value="Cytochrome P450"/>
    <property type="match status" value="1"/>
</dbReference>
<comment type="similarity">
    <text evidence="1 4">Belongs to the cytochrome P450 family.</text>
</comment>
<proteinExistence type="inferred from homology"/>
<evidence type="ECO:0000313" key="6">
    <source>
        <dbReference type="Proteomes" id="UP000694888"/>
    </source>
</evidence>
<dbReference type="GeneID" id="101845542"/>
<dbReference type="InterPro" id="IPR050182">
    <property type="entry name" value="Cytochrome_P450_fam2"/>
</dbReference>
<protein>
    <submittedName>
        <fullName evidence="7">Cytochrome P450 2U1-like</fullName>
    </submittedName>
</protein>
<dbReference type="PANTHER" id="PTHR24300:SF375">
    <property type="entry name" value="CYTOCHROME P450 FAMILY"/>
    <property type="match status" value="1"/>
</dbReference>
<dbReference type="InterPro" id="IPR017972">
    <property type="entry name" value="Cyt_P450_CS"/>
</dbReference>
<dbReference type="PROSITE" id="PS00086">
    <property type="entry name" value="CYTOCHROME_P450"/>
    <property type="match status" value="1"/>
</dbReference>
<dbReference type="RefSeq" id="XP_005097664.1">
    <property type="nucleotide sequence ID" value="XM_005097607.1"/>
</dbReference>
<dbReference type="InterPro" id="IPR002401">
    <property type="entry name" value="Cyt_P450_E_grp-I"/>
</dbReference>
<feature type="compositionally biased region" description="Basic and acidic residues" evidence="5">
    <location>
        <begin position="117"/>
        <end position="134"/>
    </location>
</feature>
<feature type="region of interest" description="Disordered" evidence="5">
    <location>
        <begin position="117"/>
        <end position="136"/>
    </location>
</feature>
<evidence type="ECO:0000256" key="1">
    <source>
        <dbReference type="ARBA" id="ARBA00010617"/>
    </source>
</evidence>
<dbReference type="Pfam" id="PF00067">
    <property type="entry name" value="p450"/>
    <property type="match status" value="1"/>
</dbReference>
<evidence type="ECO:0000256" key="3">
    <source>
        <dbReference type="ARBA" id="ARBA00023004"/>
    </source>
</evidence>
<evidence type="ECO:0000256" key="5">
    <source>
        <dbReference type="SAM" id="MobiDB-lite"/>
    </source>
</evidence>
<sequence>MGTNILVENIQEEASHFVRHLKSFRGQAVDLRVPVSMATANVMCEILLGRRYNYHDPEFAELIKTVLKFFKMLFTTSVVNYFPFLKYCPGDLFGAKFAKECTSGLVKTFAQHYALHEREKKPAGRDKSKDKDNNNNDNMIAALLQEKKRKVNNGEETFLDEGNIVRTITDLFIASTETTSSTLLWGILFLIRHPEVQENIYEELCREIGADTAVRLQDRNKLPYINAVIMETQRLANIVPLTMYTCAKSTEVGGYVIPSGASVLVSLDSVLMDTNLWGSDAKEFRPERFFNTEGKLCARKELIPFSIGRRSCIGEAFAKMELFLFLAILCQNFKFLPADSLPCQSPVFGLTQTPREFKVRVLSRNNASSE</sequence>
<keyword evidence="4" id="KW-0349">Heme</keyword>
<evidence type="ECO:0000313" key="7">
    <source>
        <dbReference type="RefSeq" id="XP_005097664.1"/>
    </source>
</evidence>
<keyword evidence="4" id="KW-0503">Monooxygenase</keyword>
<keyword evidence="3 4" id="KW-0408">Iron</keyword>
<dbReference type="InterPro" id="IPR001128">
    <property type="entry name" value="Cyt_P450"/>
</dbReference>
<dbReference type="InterPro" id="IPR036396">
    <property type="entry name" value="Cyt_P450_sf"/>
</dbReference>
<dbReference type="Proteomes" id="UP000694888">
    <property type="component" value="Unplaced"/>
</dbReference>
<keyword evidence="2 4" id="KW-0479">Metal-binding</keyword>